<sequence>MLFPLKDSSSR</sequence>
<protein>
    <submittedName>
        <fullName evidence="1">Uncharacterized protein</fullName>
    </submittedName>
</protein>
<reference evidence="1" key="1">
    <citation type="submission" date="2014-05" db="EMBL/GenBank/DDBJ databases">
        <authorList>
            <person name="Chronopoulou M."/>
        </authorList>
    </citation>
    <scope>NUCLEOTIDE SEQUENCE</scope>
    <source>
        <tissue evidence="1">Whole organism</tissue>
    </source>
</reference>
<accession>A0A0K2VI67</accession>
<dbReference type="EMBL" id="HACA01032783">
    <property type="protein sequence ID" value="CDW50144.1"/>
    <property type="molecule type" value="Transcribed_RNA"/>
</dbReference>
<evidence type="ECO:0000313" key="1">
    <source>
        <dbReference type="EMBL" id="CDW50144.1"/>
    </source>
</evidence>
<organism evidence="1">
    <name type="scientific">Lepeophtheirus salmonis</name>
    <name type="common">Salmon louse</name>
    <name type="synonym">Caligus salmonis</name>
    <dbReference type="NCBI Taxonomy" id="72036"/>
    <lineage>
        <taxon>Eukaryota</taxon>
        <taxon>Metazoa</taxon>
        <taxon>Ecdysozoa</taxon>
        <taxon>Arthropoda</taxon>
        <taxon>Crustacea</taxon>
        <taxon>Multicrustacea</taxon>
        <taxon>Hexanauplia</taxon>
        <taxon>Copepoda</taxon>
        <taxon>Siphonostomatoida</taxon>
        <taxon>Caligidae</taxon>
        <taxon>Lepeophtheirus</taxon>
    </lineage>
</organism>
<proteinExistence type="predicted"/>
<name>A0A0K2VI67_LEPSM</name>